<gene>
    <name evidence="9" type="ORF">C1706_09315</name>
</gene>
<name>A0A4Q2EEV3_9ACTN</name>
<evidence type="ECO:0000256" key="6">
    <source>
        <dbReference type="ARBA" id="ARBA00048615"/>
    </source>
</evidence>
<dbReference type="RefSeq" id="WP_129458978.1">
    <property type="nucleotide sequence ID" value="NZ_PPCV01000006.1"/>
</dbReference>
<dbReference type="InterPro" id="IPR023027">
    <property type="entry name" value="Mannitol_DH_CS"/>
</dbReference>
<feature type="domain" description="Mannitol dehydrogenase C-terminal" evidence="8">
    <location>
        <begin position="274"/>
        <end position="401"/>
    </location>
</feature>
<dbReference type="InterPro" id="IPR000669">
    <property type="entry name" value="Mannitol_DH"/>
</dbReference>
<dbReference type="Proteomes" id="UP000290624">
    <property type="component" value="Unassembled WGS sequence"/>
</dbReference>
<dbReference type="EC" id="1.1.1.17" evidence="2"/>
<evidence type="ECO:0000256" key="5">
    <source>
        <dbReference type="ARBA" id="ARBA00023027"/>
    </source>
</evidence>
<dbReference type="OrthoDB" id="271711at2"/>
<proteinExistence type="inferred from homology"/>
<dbReference type="PRINTS" id="PR00084">
    <property type="entry name" value="MTLDHDRGNASE"/>
</dbReference>
<dbReference type="InterPro" id="IPR013131">
    <property type="entry name" value="Mannitol_DH_N"/>
</dbReference>
<dbReference type="GO" id="GO:0019594">
    <property type="term" value="P:mannitol metabolic process"/>
    <property type="evidence" value="ECO:0007669"/>
    <property type="project" value="InterPro"/>
</dbReference>
<dbReference type="Pfam" id="PF01232">
    <property type="entry name" value="Mannitol_dh"/>
    <property type="match status" value="1"/>
</dbReference>
<dbReference type="SUPFAM" id="SSF48179">
    <property type="entry name" value="6-phosphogluconate dehydrogenase C-terminal domain-like"/>
    <property type="match status" value="1"/>
</dbReference>
<dbReference type="SUPFAM" id="SSF51735">
    <property type="entry name" value="NAD(P)-binding Rossmann-fold domains"/>
    <property type="match status" value="1"/>
</dbReference>
<evidence type="ECO:0000259" key="8">
    <source>
        <dbReference type="Pfam" id="PF08125"/>
    </source>
</evidence>
<dbReference type="PROSITE" id="PS00974">
    <property type="entry name" value="MANNITOL_DHGENASE"/>
    <property type="match status" value="1"/>
</dbReference>
<accession>A0A4Q2EEV3</accession>
<dbReference type="Pfam" id="PF08125">
    <property type="entry name" value="Mannitol_dh_C"/>
    <property type="match status" value="1"/>
</dbReference>
<evidence type="ECO:0000313" key="10">
    <source>
        <dbReference type="Proteomes" id="UP000290624"/>
    </source>
</evidence>
<feature type="domain" description="Mannitol dehydrogenase N-terminal" evidence="7">
    <location>
        <begin position="18"/>
        <end position="265"/>
    </location>
</feature>
<dbReference type="InterPro" id="IPR008927">
    <property type="entry name" value="6-PGluconate_DH-like_C_sf"/>
</dbReference>
<evidence type="ECO:0000256" key="1">
    <source>
        <dbReference type="ARBA" id="ARBA00006541"/>
    </source>
</evidence>
<dbReference type="Gene3D" id="1.10.1040.10">
    <property type="entry name" value="N-(1-d-carboxylethyl)-l-norvaline Dehydrogenase, domain 2"/>
    <property type="match status" value="1"/>
</dbReference>
<protein>
    <recommendedName>
        <fullName evidence="3">Mannitol-1-phosphate 5-dehydrogenase</fullName>
        <ecNumber evidence="2">1.1.1.17</ecNumber>
    </recommendedName>
</protein>
<comment type="caution">
    <text evidence="9">The sequence shown here is derived from an EMBL/GenBank/DDBJ whole genome shotgun (WGS) entry which is preliminary data.</text>
</comment>
<dbReference type="InterPro" id="IPR013328">
    <property type="entry name" value="6PGD_dom2"/>
</dbReference>
<dbReference type="AlphaFoldDB" id="A0A4Q2EEV3"/>
<evidence type="ECO:0000313" key="9">
    <source>
        <dbReference type="EMBL" id="RXW31761.1"/>
    </source>
</evidence>
<evidence type="ECO:0000256" key="2">
    <source>
        <dbReference type="ARBA" id="ARBA00012939"/>
    </source>
</evidence>
<keyword evidence="10" id="KW-1185">Reference proteome</keyword>
<dbReference type="InterPro" id="IPR036291">
    <property type="entry name" value="NAD(P)-bd_dom_sf"/>
</dbReference>
<keyword evidence="5" id="KW-0520">NAD</keyword>
<dbReference type="InterPro" id="IPR050988">
    <property type="entry name" value="Mannitol_DH/Oxidoreductase"/>
</dbReference>
<dbReference type="InterPro" id="IPR013118">
    <property type="entry name" value="Mannitol_DH_C"/>
</dbReference>
<organism evidence="9 10">
    <name type="scientific">Propioniciclava flava</name>
    <dbReference type="NCBI Taxonomy" id="2072026"/>
    <lineage>
        <taxon>Bacteria</taxon>
        <taxon>Bacillati</taxon>
        <taxon>Actinomycetota</taxon>
        <taxon>Actinomycetes</taxon>
        <taxon>Propionibacteriales</taxon>
        <taxon>Propionibacteriaceae</taxon>
        <taxon>Propioniciclava</taxon>
    </lineage>
</organism>
<comment type="catalytic activity">
    <reaction evidence="6">
        <text>D-mannitol 1-phosphate + NAD(+) = beta-D-fructose 6-phosphate + NADH + H(+)</text>
        <dbReference type="Rhea" id="RHEA:19661"/>
        <dbReference type="ChEBI" id="CHEBI:15378"/>
        <dbReference type="ChEBI" id="CHEBI:57540"/>
        <dbReference type="ChEBI" id="CHEBI:57634"/>
        <dbReference type="ChEBI" id="CHEBI:57945"/>
        <dbReference type="ChEBI" id="CHEBI:61381"/>
        <dbReference type="EC" id="1.1.1.17"/>
    </reaction>
</comment>
<evidence type="ECO:0000259" key="7">
    <source>
        <dbReference type="Pfam" id="PF01232"/>
    </source>
</evidence>
<evidence type="ECO:0000256" key="4">
    <source>
        <dbReference type="ARBA" id="ARBA00023002"/>
    </source>
</evidence>
<sequence>MTRRLTRAQDGRPAAPIRIVHLGLGNFFRAHEAMYTERASDADAWGIAAFTGRSTAMAEAMAAQDGLYELIVQNPEGNEYEVISSISATHSGQDVAAFVGYLADPAVVIVSSTITEAGYLPGPDGGVDLAHDAIQADVEALASGRTLDVTTAPGKFIAGLLARRAADAGPITFLPCDNVPDNGHMVAGVLSSLATAVDPTLVAWMNDNVSFATTMVDRITPSISSEARQALADDEGIEDPAAVATEPFTEWVIAGSFPGGRPDWESAGAVFVDDITPHELRKLWLLNGSHSLMAYAATVVGHATVFEAISDPTVAGWVNDWWDVAARHLPLPADEVDAYRAALLERFSNPRMKDQLSRIAADGSVKIPIRIVPALNADRAAGREPIGAERAVAAWVLHTRGLGAPINDAKAGVVAEIGQGSLAESVTKAADYLGIDDAAARASLLALATELEAKAA</sequence>
<evidence type="ECO:0000256" key="3">
    <source>
        <dbReference type="ARBA" id="ARBA00016219"/>
    </source>
</evidence>
<reference evidence="9 10" key="1">
    <citation type="submission" date="2018-01" db="EMBL/GenBank/DDBJ databases">
        <title>Lactibacter flavus gen. nov., sp. nov., a novel bacterium of the family Propionibacteriaceae isolated from raw milk and dairy products.</title>
        <authorList>
            <person name="Wenning M."/>
            <person name="Breitenwieser F."/>
            <person name="Huptas C."/>
            <person name="von Neubeck M."/>
            <person name="Busse H.-J."/>
            <person name="Scherer S."/>
        </authorList>
    </citation>
    <scope>NUCLEOTIDE SEQUENCE [LARGE SCALE GENOMIC DNA]</scope>
    <source>
        <strain evidence="9 10">VG341</strain>
    </source>
</reference>
<keyword evidence="4" id="KW-0560">Oxidoreductase</keyword>
<comment type="similarity">
    <text evidence="1">Belongs to the mannitol dehydrogenase family.</text>
</comment>
<dbReference type="PANTHER" id="PTHR43362">
    <property type="entry name" value="MANNITOL DEHYDROGENASE DSF1-RELATED"/>
    <property type="match status" value="1"/>
</dbReference>
<dbReference type="GO" id="GO:0008926">
    <property type="term" value="F:mannitol-1-phosphate 5-dehydrogenase activity"/>
    <property type="evidence" value="ECO:0007669"/>
    <property type="project" value="UniProtKB-EC"/>
</dbReference>
<dbReference type="PANTHER" id="PTHR43362:SF1">
    <property type="entry name" value="MANNITOL DEHYDROGENASE 2-RELATED"/>
    <property type="match status" value="1"/>
</dbReference>
<dbReference type="Gene3D" id="3.40.50.720">
    <property type="entry name" value="NAD(P)-binding Rossmann-like Domain"/>
    <property type="match status" value="1"/>
</dbReference>
<dbReference type="EMBL" id="PPCV01000006">
    <property type="protein sequence ID" value="RXW31761.1"/>
    <property type="molecule type" value="Genomic_DNA"/>
</dbReference>